<keyword evidence="7 9" id="KW-0057">Aromatic amino acid biosynthesis</keyword>
<comment type="pathway">
    <text evidence="2 9">Amino-acid biosynthesis; L-tryptophan biosynthesis; L-tryptophan from chorismate: step 3/5.</text>
</comment>
<accession>A0A9D2B9R6</accession>
<evidence type="ECO:0000259" key="10">
    <source>
        <dbReference type="Pfam" id="PF00697"/>
    </source>
</evidence>
<evidence type="ECO:0000256" key="1">
    <source>
        <dbReference type="ARBA" id="ARBA00001164"/>
    </source>
</evidence>
<dbReference type="EC" id="5.3.1.24" evidence="3 9"/>
<dbReference type="PANTHER" id="PTHR42894:SF1">
    <property type="entry name" value="N-(5'-PHOSPHORIBOSYL)ANTHRANILATE ISOMERASE"/>
    <property type="match status" value="1"/>
</dbReference>
<evidence type="ECO:0000256" key="6">
    <source>
        <dbReference type="ARBA" id="ARBA00022822"/>
    </source>
</evidence>
<sequence>MIVKMCGIRRMEDAEYANEVHPDYVGFVFAESKRKVTGEMAAKLREKLGKEICCVGVFVNEEPEQIARIAAQVPLDVIQLHGDEGEEQIQKLRSVCGQEIWKAARVRTVKDMEDVQKLSADRILLDSFSKEAYGGTGKTIDLALLRKANITKPYLLAGGLTTENLKYILDQIHPEGIDLSSGIETDGCKDLSKMREIMKIAGGNDE</sequence>
<evidence type="ECO:0000256" key="5">
    <source>
        <dbReference type="ARBA" id="ARBA00022605"/>
    </source>
</evidence>
<evidence type="ECO:0000256" key="9">
    <source>
        <dbReference type="HAMAP-Rule" id="MF_00135"/>
    </source>
</evidence>
<reference evidence="11" key="2">
    <citation type="submission" date="2021-04" db="EMBL/GenBank/DDBJ databases">
        <authorList>
            <person name="Gilroy R."/>
        </authorList>
    </citation>
    <scope>NUCLEOTIDE SEQUENCE</scope>
    <source>
        <strain evidence="11">CHK191-13928</strain>
    </source>
</reference>
<evidence type="ECO:0000256" key="7">
    <source>
        <dbReference type="ARBA" id="ARBA00023141"/>
    </source>
</evidence>
<name>A0A9D2B9R6_9FIRM</name>
<dbReference type="Pfam" id="PF00697">
    <property type="entry name" value="PRAI"/>
    <property type="match status" value="1"/>
</dbReference>
<dbReference type="CDD" id="cd00405">
    <property type="entry name" value="PRAI"/>
    <property type="match status" value="1"/>
</dbReference>
<organism evidence="11 12">
    <name type="scientific">Candidatus Anaerostipes excrementavium</name>
    <dbReference type="NCBI Taxonomy" id="2838463"/>
    <lineage>
        <taxon>Bacteria</taxon>
        <taxon>Bacillati</taxon>
        <taxon>Bacillota</taxon>
        <taxon>Clostridia</taxon>
        <taxon>Lachnospirales</taxon>
        <taxon>Lachnospiraceae</taxon>
        <taxon>Anaerostipes</taxon>
    </lineage>
</organism>
<evidence type="ECO:0000256" key="3">
    <source>
        <dbReference type="ARBA" id="ARBA00012572"/>
    </source>
</evidence>
<proteinExistence type="inferred from homology"/>
<dbReference type="InterPro" id="IPR001240">
    <property type="entry name" value="PRAI_dom"/>
</dbReference>
<keyword evidence="8 9" id="KW-0413">Isomerase</keyword>
<dbReference type="GO" id="GO:0000162">
    <property type="term" value="P:L-tryptophan biosynthetic process"/>
    <property type="evidence" value="ECO:0007669"/>
    <property type="project" value="UniProtKB-UniRule"/>
</dbReference>
<evidence type="ECO:0000256" key="2">
    <source>
        <dbReference type="ARBA" id="ARBA00004664"/>
    </source>
</evidence>
<evidence type="ECO:0000256" key="4">
    <source>
        <dbReference type="ARBA" id="ARBA00022272"/>
    </source>
</evidence>
<feature type="domain" description="N-(5'phosphoribosyl) anthranilate isomerase (PRAI)" evidence="10">
    <location>
        <begin position="3"/>
        <end position="199"/>
    </location>
</feature>
<comment type="catalytic activity">
    <reaction evidence="1 9">
        <text>N-(5-phospho-beta-D-ribosyl)anthranilate = 1-(2-carboxyphenylamino)-1-deoxy-D-ribulose 5-phosphate</text>
        <dbReference type="Rhea" id="RHEA:21540"/>
        <dbReference type="ChEBI" id="CHEBI:18277"/>
        <dbReference type="ChEBI" id="CHEBI:58613"/>
        <dbReference type="EC" id="5.3.1.24"/>
    </reaction>
</comment>
<dbReference type="AlphaFoldDB" id="A0A9D2B9R6"/>
<dbReference type="GO" id="GO:0004640">
    <property type="term" value="F:phosphoribosylanthranilate isomerase activity"/>
    <property type="evidence" value="ECO:0007669"/>
    <property type="project" value="UniProtKB-UniRule"/>
</dbReference>
<comment type="caution">
    <text evidence="11">The sequence shown here is derived from an EMBL/GenBank/DDBJ whole genome shotgun (WGS) entry which is preliminary data.</text>
</comment>
<dbReference type="Proteomes" id="UP000886721">
    <property type="component" value="Unassembled WGS sequence"/>
</dbReference>
<dbReference type="HAMAP" id="MF_00135">
    <property type="entry name" value="PRAI"/>
    <property type="match status" value="1"/>
</dbReference>
<dbReference type="Gene3D" id="3.20.20.70">
    <property type="entry name" value="Aldolase class I"/>
    <property type="match status" value="1"/>
</dbReference>
<reference evidence="11" key="1">
    <citation type="journal article" date="2021" name="PeerJ">
        <title>Extensive microbial diversity within the chicken gut microbiome revealed by metagenomics and culture.</title>
        <authorList>
            <person name="Gilroy R."/>
            <person name="Ravi A."/>
            <person name="Getino M."/>
            <person name="Pursley I."/>
            <person name="Horton D.L."/>
            <person name="Alikhan N.F."/>
            <person name="Baker D."/>
            <person name="Gharbi K."/>
            <person name="Hall N."/>
            <person name="Watson M."/>
            <person name="Adriaenssens E.M."/>
            <person name="Foster-Nyarko E."/>
            <person name="Jarju S."/>
            <person name="Secka A."/>
            <person name="Antonio M."/>
            <person name="Oren A."/>
            <person name="Chaudhuri R.R."/>
            <person name="La Ragione R."/>
            <person name="Hildebrand F."/>
            <person name="Pallen M.J."/>
        </authorList>
    </citation>
    <scope>NUCLEOTIDE SEQUENCE</scope>
    <source>
        <strain evidence="11">CHK191-13928</strain>
    </source>
</reference>
<dbReference type="InterPro" id="IPR011060">
    <property type="entry name" value="RibuloseP-bd_barrel"/>
</dbReference>
<keyword evidence="6 9" id="KW-0822">Tryptophan biosynthesis</keyword>
<protein>
    <recommendedName>
        <fullName evidence="4 9">N-(5'-phosphoribosyl)anthranilate isomerase</fullName>
        <shortName evidence="9">PRAI</shortName>
        <ecNumber evidence="3 9">5.3.1.24</ecNumber>
    </recommendedName>
</protein>
<evidence type="ECO:0000256" key="8">
    <source>
        <dbReference type="ARBA" id="ARBA00023235"/>
    </source>
</evidence>
<dbReference type="InterPro" id="IPR044643">
    <property type="entry name" value="TrpF_fam"/>
</dbReference>
<evidence type="ECO:0000313" key="11">
    <source>
        <dbReference type="EMBL" id="HIX68246.1"/>
    </source>
</evidence>
<dbReference type="EMBL" id="DXEM01000031">
    <property type="protein sequence ID" value="HIX68246.1"/>
    <property type="molecule type" value="Genomic_DNA"/>
</dbReference>
<evidence type="ECO:0000313" key="12">
    <source>
        <dbReference type="Proteomes" id="UP000886721"/>
    </source>
</evidence>
<dbReference type="InterPro" id="IPR013785">
    <property type="entry name" value="Aldolase_TIM"/>
</dbReference>
<dbReference type="PANTHER" id="PTHR42894">
    <property type="entry name" value="N-(5'-PHOSPHORIBOSYL)ANTHRANILATE ISOMERASE"/>
    <property type="match status" value="1"/>
</dbReference>
<gene>
    <name evidence="9" type="primary">trpF</name>
    <name evidence="11" type="ORF">H9735_09060</name>
</gene>
<comment type="similarity">
    <text evidence="9">Belongs to the TrpF family.</text>
</comment>
<dbReference type="SUPFAM" id="SSF51366">
    <property type="entry name" value="Ribulose-phoshate binding barrel"/>
    <property type="match status" value="1"/>
</dbReference>
<keyword evidence="5 9" id="KW-0028">Amino-acid biosynthesis</keyword>